<accession>A0A975ISR4</accession>
<dbReference type="Pfam" id="PF00482">
    <property type="entry name" value="T2SSF"/>
    <property type="match status" value="1"/>
</dbReference>
<keyword evidence="3 6" id="KW-0812">Transmembrane</keyword>
<keyword evidence="2" id="KW-1003">Cell membrane</keyword>
<dbReference type="PANTHER" id="PTHR35007">
    <property type="entry name" value="INTEGRAL MEMBRANE PROTEIN-RELATED"/>
    <property type="match status" value="1"/>
</dbReference>
<gene>
    <name evidence="8" type="ORF">KCG34_12935</name>
</gene>
<sequence length="315" mass="33542">MDLAAANPTVVLIAGLMVLAALGAAAVAVTVELRAGAKVRARLSEAPAAGARGKAPASGLAAGVMGGLTRIGGRIAIQDPSQVSVTRQKLIHAGFPSREAVAVYLGVRFAALIAAAVLSLTVAPWFLHGAPPVMSAVTCGGLTLIALLGPEHYLGMRRGKRQQEYRDGFPDMLDLLVAAVEAGLSLDAGVTRVTEELERRYPNLAENMIFLTLELRAGRSRKEAWASFADRLGIDEARVMATMLRQAEEMGTSLGETLRIFSDDMRAKRMLRAEEKAMALPAKLIVPLILFIFPCLLGVLILPAVYRVSQTMHGH</sequence>
<feature type="transmembrane region" description="Helical" evidence="6">
    <location>
        <begin position="133"/>
        <end position="154"/>
    </location>
</feature>
<dbReference type="AlphaFoldDB" id="A0A975ISR4"/>
<evidence type="ECO:0000256" key="4">
    <source>
        <dbReference type="ARBA" id="ARBA00022989"/>
    </source>
</evidence>
<dbReference type="KEGG" id="caul:KCG34_12935"/>
<keyword evidence="5 6" id="KW-0472">Membrane</keyword>
<feature type="transmembrane region" description="Helical" evidence="6">
    <location>
        <begin position="284"/>
        <end position="306"/>
    </location>
</feature>
<keyword evidence="9" id="KW-1185">Reference proteome</keyword>
<feature type="transmembrane region" description="Helical" evidence="6">
    <location>
        <begin position="101"/>
        <end position="127"/>
    </location>
</feature>
<comment type="subcellular location">
    <subcellularLocation>
        <location evidence="1">Cell membrane</location>
        <topology evidence="1">Multi-pass membrane protein</topology>
    </subcellularLocation>
</comment>
<protein>
    <submittedName>
        <fullName evidence="8">Type II secretion system F family protein</fullName>
    </submittedName>
</protein>
<keyword evidence="4 6" id="KW-1133">Transmembrane helix</keyword>
<evidence type="ECO:0000256" key="1">
    <source>
        <dbReference type="ARBA" id="ARBA00004651"/>
    </source>
</evidence>
<evidence type="ECO:0000259" key="7">
    <source>
        <dbReference type="Pfam" id="PF00482"/>
    </source>
</evidence>
<reference evidence="8" key="1">
    <citation type="submission" date="2021-04" db="EMBL/GenBank/DDBJ databases">
        <title>The complete genome sequence of Caulobacter sp. S6.</title>
        <authorList>
            <person name="Tang Y."/>
            <person name="Ouyang W."/>
            <person name="Liu Q."/>
            <person name="Huang B."/>
            <person name="Guo Z."/>
            <person name="Lei P."/>
        </authorList>
    </citation>
    <scope>NUCLEOTIDE SEQUENCE</scope>
    <source>
        <strain evidence="8">S6</strain>
    </source>
</reference>
<evidence type="ECO:0000313" key="8">
    <source>
        <dbReference type="EMBL" id="QUD86013.1"/>
    </source>
</evidence>
<name>A0A975ISR4_9CAUL</name>
<evidence type="ECO:0000256" key="5">
    <source>
        <dbReference type="ARBA" id="ARBA00023136"/>
    </source>
</evidence>
<evidence type="ECO:0000313" key="9">
    <source>
        <dbReference type="Proteomes" id="UP000676409"/>
    </source>
</evidence>
<organism evidence="8 9">
    <name type="scientific">Phenylobacterium montanum</name>
    <dbReference type="NCBI Taxonomy" id="2823693"/>
    <lineage>
        <taxon>Bacteria</taxon>
        <taxon>Pseudomonadati</taxon>
        <taxon>Pseudomonadota</taxon>
        <taxon>Alphaproteobacteria</taxon>
        <taxon>Caulobacterales</taxon>
        <taxon>Caulobacteraceae</taxon>
        <taxon>Phenylobacterium</taxon>
    </lineage>
</organism>
<evidence type="ECO:0000256" key="2">
    <source>
        <dbReference type="ARBA" id="ARBA00022475"/>
    </source>
</evidence>
<dbReference type="PANTHER" id="PTHR35007:SF2">
    <property type="entry name" value="PILUS ASSEMBLE PROTEIN"/>
    <property type="match status" value="1"/>
</dbReference>
<proteinExistence type="predicted"/>
<dbReference type="InterPro" id="IPR018076">
    <property type="entry name" value="T2SS_GspF_dom"/>
</dbReference>
<dbReference type="EMBL" id="CP073078">
    <property type="protein sequence ID" value="QUD86013.1"/>
    <property type="molecule type" value="Genomic_DNA"/>
</dbReference>
<dbReference type="GO" id="GO:0005886">
    <property type="term" value="C:plasma membrane"/>
    <property type="evidence" value="ECO:0007669"/>
    <property type="project" value="UniProtKB-SubCell"/>
</dbReference>
<feature type="domain" description="Type II secretion system protein GspF" evidence="7">
    <location>
        <begin position="173"/>
        <end position="301"/>
    </location>
</feature>
<dbReference type="Proteomes" id="UP000676409">
    <property type="component" value="Chromosome"/>
</dbReference>
<feature type="transmembrane region" description="Helical" evidence="6">
    <location>
        <begin position="12"/>
        <end position="33"/>
    </location>
</feature>
<evidence type="ECO:0000256" key="6">
    <source>
        <dbReference type="SAM" id="Phobius"/>
    </source>
</evidence>
<evidence type="ECO:0000256" key="3">
    <source>
        <dbReference type="ARBA" id="ARBA00022692"/>
    </source>
</evidence>
<dbReference type="RefSeq" id="WP_211936065.1">
    <property type="nucleotide sequence ID" value="NZ_CP073078.1"/>
</dbReference>